<organism evidence="3 4">
    <name type="scientific">Clostridium aromativorans</name>
    <dbReference type="NCBI Taxonomy" id="2836848"/>
    <lineage>
        <taxon>Bacteria</taxon>
        <taxon>Bacillati</taxon>
        <taxon>Bacillota</taxon>
        <taxon>Clostridia</taxon>
        <taxon>Eubacteriales</taxon>
        <taxon>Clostridiaceae</taxon>
        <taxon>Clostridium</taxon>
    </lineage>
</organism>
<comment type="caution">
    <text evidence="3">The sequence shown here is derived from an EMBL/GenBank/DDBJ whole genome shotgun (WGS) entry which is preliminary data.</text>
</comment>
<accession>A0ABS8N0N7</accession>
<dbReference type="InterPro" id="IPR010318">
    <property type="entry name" value="S-Me-THD_N"/>
</dbReference>
<dbReference type="InterPro" id="IPR048350">
    <property type="entry name" value="S-Me-THD-like_C"/>
</dbReference>
<dbReference type="RefSeq" id="WP_229980419.1">
    <property type="nucleotide sequence ID" value="NZ_JAJJPB010000001.1"/>
</dbReference>
<dbReference type="Gene3D" id="2.40.390.10">
    <property type="entry name" value="CV3147-like"/>
    <property type="match status" value="1"/>
</dbReference>
<dbReference type="Pfam" id="PF06032">
    <property type="entry name" value="S-Me-THD_N"/>
    <property type="match status" value="1"/>
</dbReference>
<dbReference type="EMBL" id="JAJJPB010000001">
    <property type="protein sequence ID" value="MCC9293366.1"/>
    <property type="molecule type" value="Genomic_DNA"/>
</dbReference>
<evidence type="ECO:0000259" key="2">
    <source>
        <dbReference type="Pfam" id="PF20906"/>
    </source>
</evidence>
<protein>
    <submittedName>
        <fullName evidence="3">DUF917 domain-containing protein</fullName>
    </submittedName>
</protein>
<dbReference type="Proteomes" id="UP001165422">
    <property type="component" value="Unassembled WGS sequence"/>
</dbReference>
<evidence type="ECO:0000259" key="1">
    <source>
        <dbReference type="Pfam" id="PF06032"/>
    </source>
</evidence>
<name>A0ABS8N0N7_9CLOT</name>
<dbReference type="InterPro" id="IPR027479">
    <property type="entry name" value="S-Me-THD_N_sf"/>
</dbReference>
<gene>
    <name evidence="3" type="ORF">LN736_00560</name>
</gene>
<feature type="domain" description="S-Me-THD N-terminal" evidence="1">
    <location>
        <begin position="8"/>
        <end position="166"/>
    </location>
</feature>
<dbReference type="InterPro" id="IPR024071">
    <property type="entry name" value="S-Me-THD_C_sf"/>
</dbReference>
<feature type="domain" description="S-Me-THD-like C-terminal" evidence="2">
    <location>
        <begin position="170"/>
        <end position="358"/>
    </location>
</feature>
<keyword evidence="4" id="KW-1185">Reference proteome</keyword>
<dbReference type="Pfam" id="PF20906">
    <property type="entry name" value="S-Me-THD_C"/>
    <property type="match status" value="1"/>
</dbReference>
<dbReference type="Gene3D" id="3.40.1610.10">
    <property type="entry name" value="CV3147-like domain"/>
    <property type="match status" value="1"/>
</dbReference>
<evidence type="ECO:0000313" key="3">
    <source>
        <dbReference type="EMBL" id="MCC9293366.1"/>
    </source>
</evidence>
<evidence type="ECO:0000313" key="4">
    <source>
        <dbReference type="Proteomes" id="UP001165422"/>
    </source>
</evidence>
<dbReference type="SUPFAM" id="SSF160991">
    <property type="entry name" value="CV3147-like"/>
    <property type="match status" value="1"/>
</dbReference>
<sequence length="365" mass="40679">MRKLLYQEVEDILIGCTILSTGGGGDLDKGIKTVKRTFDEGREFKLLAFEEIRDDSYYVNPYYCGSVKPKDEMNSEKNNMETIRAVKKLEDYMGIEFEGIVSIEYGGGNTGQAMATAAIMNKCIVDCDAAGRAVPELQFSTYCIKSKPISPFAIATKYGDSIIVTKVHGDERAEALSRVMAEVTDNEVGMADHPINGMELKRSVVPHALSYAEKVGRARREAEENGVDPIENIIKNTGGYMLFKGKVEKGTTFQIKDGFTIGTISIGGQNQFRGEKFKIWYKNENMISWKNDEIFITCPDLICVLDAEKGYPITNPNCREGDQIAVLGFKSHGIWRSKEGISLLNPRFFGFDVDYVPIEKKVASK</sequence>
<proteinExistence type="predicted"/>
<reference evidence="3" key="1">
    <citation type="submission" date="2021-11" db="EMBL/GenBank/DDBJ databases">
        <authorList>
            <person name="Qingchun L."/>
            <person name="Dong Z."/>
            <person name="Zongwei Q."/>
            <person name="Jia Z."/>
            <person name="Duotao L."/>
        </authorList>
    </citation>
    <scope>NUCLEOTIDE SEQUENCE</scope>
    <source>
        <strain evidence="3">WLY-B-L2</strain>
    </source>
</reference>